<dbReference type="Proteomes" id="UP001596031">
    <property type="component" value="Unassembled WGS sequence"/>
</dbReference>
<keyword evidence="2" id="KW-1185">Reference proteome</keyword>
<dbReference type="RefSeq" id="WP_379722484.1">
    <property type="nucleotide sequence ID" value="NZ_JBHSMS010000041.1"/>
</dbReference>
<sequence length="76" mass="8589">MDDMEQARQDALPRLIHAHARTQPASSCTIAAPKKLSAMLMFVVKSPQIFPAPLGPWRNYLSKYFGQECLPYNRAL</sequence>
<gene>
    <name evidence="1" type="ORF">ACFPOU_14610</name>
</gene>
<evidence type="ECO:0000313" key="2">
    <source>
        <dbReference type="Proteomes" id="UP001596031"/>
    </source>
</evidence>
<organism evidence="1 2">
    <name type="scientific">Massilia jejuensis</name>
    <dbReference type="NCBI Taxonomy" id="648894"/>
    <lineage>
        <taxon>Bacteria</taxon>
        <taxon>Pseudomonadati</taxon>
        <taxon>Pseudomonadota</taxon>
        <taxon>Betaproteobacteria</taxon>
        <taxon>Burkholderiales</taxon>
        <taxon>Oxalobacteraceae</taxon>
        <taxon>Telluria group</taxon>
        <taxon>Massilia</taxon>
    </lineage>
</organism>
<protein>
    <submittedName>
        <fullName evidence="1">Uncharacterized protein</fullName>
    </submittedName>
</protein>
<proteinExistence type="predicted"/>
<accession>A0ABW0PI55</accession>
<name>A0ABW0PI55_9BURK</name>
<dbReference type="EMBL" id="JBHSMS010000041">
    <property type="protein sequence ID" value="MFC5512354.1"/>
    <property type="molecule type" value="Genomic_DNA"/>
</dbReference>
<reference evidence="2" key="1">
    <citation type="journal article" date="2019" name="Int. J. Syst. Evol. Microbiol.">
        <title>The Global Catalogue of Microorganisms (GCM) 10K type strain sequencing project: providing services to taxonomists for standard genome sequencing and annotation.</title>
        <authorList>
            <consortium name="The Broad Institute Genomics Platform"/>
            <consortium name="The Broad Institute Genome Sequencing Center for Infectious Disease"/>
            <person name="Wu L."/>
            <person name="Ma J."/>
        </authorList>
    </citation>
    <scope>NUCLEOTIDE SEQUENCE [LARGE SCALE GENOMIC DNA]</scope>
    <source>
        <strain evidence="2">CCUG 38813</strain>
    </source>
</reference>
<evidence type="ECO:0000313" key="1">
    <source>
        <dbReference type="EMBL" id="MFC5512354.1"/>
    </source>
</evidence>
<comment type="caution">
    <text evidence="1">The sequence shown here is derived from an EMBL/GenBank/DDBJ whole genome shotgun (WGS) entry which is preliminary data.</text>
</comment>